<evidence type="ECO:0008006" key="3">
    <source>
        <dbReference type="Google" id="ProtNLM"/>
    </source>
</evidence>
<keyword evidence="2" id="KW-1185">Reference proteome</keyword>
<reference evidence="2" key="1">
    <citation type="journal article" date="2019" name="Int. J. Syst. Evol. Microbiol.">
        <title>The Global Catalogue of Microorganisms (GCM) 10K type strain sequencing project: providing services to taxonomists for standard genome sequencing and annotation.</title>
        <authorList>
            <consortium name="The Broad Institute Genomics Platform"/>
            <consortium name="The Broad Institute Genome Sequencing Center for Infectious Disease"/>
            <person name="Wu L."/>
            <person name="Ma J."/>
        </authorList>
    </citation>
    <scope>NUCLEOTIDE SEQUENCE [LARGE SCALE GENOMIC DNA]</scope>
    <source>
        <strain evidence="2">JCM 19125</strain>
    </source>
</reference>
<dbReference type="Proteomes" id="UP001501521">
    <property type="component" value="Unassembled WGS sequence"/>
</dbReference>
<dbReference type="RefSeq" id="WP_345579498.1">
    <property type="nucleotide sequence ID" value="NZ_BAABLV010000013.1"/>
</dbReference>
<evidence type="ECO:0000313" key="1">
    <source>
        <dbReference type="EMBL" id="GAA4893677.1"/>
    </source>
</evidence>
<protein>
    <recommendedName>
        <fullName evidence="3">WXG100 family type VII secretion target</fullName>
    </recommendedName>
</protein>
<organism evidence="1 2">
    <name type="scientific">Tessaracoccus lubricantis</name>
    <dbReference type="NCBI Taxonomy" id="545543"/>
    <lineage>
        <taxon>Bacteria</taxon>
        <taxon>Bacillati</taxon>
        <taxon>Actinomycetota</taxon>
        <taxon>Actinomycetes</taxon>
        <taxon>Propionibacteriales</taxon>
        <taxon>Propionibacteriaceae</taxon>
        <taxon>Tessaracoccus</taxon>
    </lineage>
</organism>
<name>A0ABP9F538_9ACTN</name>
<accession>A0ABP9F538</accession>
<dbReference type="EMBL" id="BAABLV010000013">
    <property type="protein sequence ID" value="GAA4893677.1"/>
    <property type="molecule type" value="Genomic_DNA"/>
</dbReference>
<comment type="caution">
    <text evidence="1">The sequence shown here is derived from an EMBL/GenBank/DDBJ whole genome shotgun (WGS) entry which is preliminary data.</text>
</comment>
<gene>
    <name evidence="1" type="ORF">GCM10025789_08600</name>
</gene>
<proteinExistence type="predicted"/>
<sequence>MGPQATLDLITQMTDDLQDAYELQAELVLAEIEASRALVGDFKEYRCESWPFCPSGGYYSETRPSDWSMFWHTIRVSDHERQGEAMDALADAETKYNTTETEQMSRKDKLVSIPTDVGGFLTDWFSIDSSFENIYYPANTNEIPADGEPWASGNAAGYDASIGSQRTAAEKARDVTGGLVSNTTTYLGNVTDSIANLTDLAQQQEQVYLDAIKIVLMEPTIGDFIGAVEDLAQLVLDQRQLFFDRVQEQGRQLVAAVTSVVQVGLLGNDLDGVGPGGTWPTPRNVSRDLDQPGCVETDEVRANAAWFRSQATYWDDIANEMSSLHATATGAARLPVIMIDMPHFSSAESASLNGLADDLTAAIDGGRTAAEDMRDALRQTARNYLDNEASSTSEADALFNEYFG</sequence>
<evidence type="ECO:0000313" key="2">
    <source>
        <dbReference type="Proteomes" id="UP001501521"/>
    </source>
</evidence>